<dbReference type="InParanoid" id="A0A409WJX0"/>
<evidence type="ECO:0000313" key="3">
    <source>
        <dbReference type="EMBL" id="PPQ78797.1"/>
    </source>
</evidence>
<dbReference type="SUPFAM" id="SSF53098">
    <property type="entry name" value="Ribonuclease H-like"/>
    <property type="match status" value="1"/>
</dbReference>
<name>A0A409WJX0_9AGAR</name>
<dbReference type="Pfam" id="PF24764">
    <property type="entry name" value="rva_4"/>
    <property type="match status" value="1"/>
</dbReference>
<dbReference type="InterPro" id="IPR058913">
    <property type="entry name" value="Integrase_dom_put"/>
</dbReference>
<dbReference type="InterPro" id="IPR012337">
    <property type="entry name" value="RNaseH-like_sf"/>
</dbReference>
<evidence type="ECO:0000256" key="1">
    <source>
        <dbReference type="SAM" id="MobiDB-lite"/>
    </source>
</evidence>
<evidence type="ECO:0000259" key="2">
    <source>
        <dbReference type="Pfam" id="PF24764"/>
    </source>
</evidence>
<dbReference type="InterPro" id="IPR036397">
    <property type="entry name" value="RNaseH_sf"/>
</dbReference>
<dbReference type="Gene3D" id="3.30.420.10">
    <property type="entry name" value="Ribonuclease H-like superfamily/Ribonuclease H"/>
    <property type="match status" value="1"/>
</dbReference>
<dbReference type="GO" id="GO:0003676">
    <property type="term" value="F:nucleic acid binding"/>
    <property type="evidence" value="ECO:0007669"/>
    <property type="project" value="InterPro"/>
</dbReference>
<dbReference type="STRING" id="181874.A0A409WJX0"/>
<dbReference type="PANTHER" id="PTHR46791:SF5">
    <property type="entry name" value="CLR5 DOMAIN-CONTAINING PROTEIN-RELATED"/>
    <property type="match status" value="1"/>
</dbReference>
<dbReference type="OrthoDB" id="2686689at2759"/>
<dbReference type="AlphaFoldDB" id="A0A409WJX0"/>
<comment type="caution">
    <text evidence="3">The sequence shown here is derived from an EMBL/GenBank/DDBJ whole genome shotgun (WGS) entry which is preliminary data.</text>
</comment>
<organism evidence="3 4">
    <name type="scientific">Panaeolus cyanescens</name>
    <dbReference type="NCBI Taxonomy" id="181874"/>
    <lineage>
        <taxon>Eukaryota</taxon>
        <taxon>Fungi</taxon>
        <taxon>Dikarya</taxon>
        <taxon>Basidiomycota</taxon>
        <taxon>Agaricomycotina</taxon>
        <taxon>Agaricomycetes</taxon>
        <taxon>Agaricomycetidae</taxon>
        <taxon>Agaricales</taxon>
        <taxon>Agaricineae</taxon>
        <taxon>Galeropsidaceae</taxon>
        <taxon>Panaeolus</taxon>
    </lineage>
</organism>
<feature type="domain" description="Integrase core" evidence="2">
    <location>
        <begin position="173"/>
        <end position="270"/>
    </location>
</feature>
<evidence type="ECO:0000313" key="4">
    <source>
        <dbReference type="Proteomes" id="UP000284842"/>
    </source>
</evidence>
<accession>A0A409WJX0</accession>
<proteinExistence type="predicted"/>
<feature type="region of interest" description="Disordered" evidence="1">
    <location>
        <begin position="1"/>
        <end position="36"/>
    </location>
</feature>
<reference evidence="3 4" key="1">
    <citation type="journal article" date="2018" name="Evol. Lett.">
        <title>Horizontal gene cluster transfer increased hallucinogenic mushroom diversity.</title>
        <authorList>
            <person name="Reynolds H.T."/>
            <person name="Vijayakumar V."/>
            <person name="Gluck-Thaler E."/>
            <person name="Korotkin H.B."/>
            <person name="Matheny P.B."/>
            <person name="Slot J.C."/>
        </authorList>
    </citation>
    <scope>NUCLEOTIDE SEQUENCE [LARGE SCALE GENOMIC DNA]</scope>
    <source>
        <strain evidence="3 4">2629</strain>
    </source>
</reference>
<dbReference type="EMBL" id="NHTK01005449">
    <property type="protein sequence ID" value="PPQ78797.1"/>
    <property type="molecule type" value="Genomic_DNA"/>
</dbReference>
<dbReference type="PANTHER" id="PTHR46791">
    <property type="entry name" value="EXPRESSED PROTEIN"/>
    <property type="match status" value="1"/>
</dbReference>
<keyword evidence="4" id="KW-1185">Reference proteome</keyword>
<protein>
    <recommendedName>
        <fullName evidence="2">Integrase core domain-containing protein</fullName>
    </recommendedName>
</protein>
<dbReference type="Proteomes" id="UP000284842">
    <property type="component" value="Unassembled WGS sequence"/>
</dbReference>
<sequence length="270" mass="30350">MVSDLNSAKFHFADTPDQPPFPLTSSNSTGGRGRPKIDIDTHLLAESYRHRGSTELAHVFNVSARTIRRNLLAKGLATPGHPVYRSTINQDGSSTREYLGSSTPAHSDISDEQLDSLVREILLFFPSFGRRMILGRLAAMGYRVSRQRVEASRARVKGPPERSFGSRRIQRRVYNVRGYNSLCHHDGQHGLIRWKIVIHGFIDGYSRFVTGIRAHGNNRAETVLQLFEELVKEHGIPSRVRGDHGGENVLVADYMEEKRGADRGSYIFGR</sequence>
<gene>
    <name evidence="3" type="ORF">CVT24_002373</name>
</gene>